<accession>A0A3P7JC64</accession>
<evidence type="ECO:0000313" key="2">
    <source>
        <dbReference type="EMBL" id="VDM75624.1"/>
    </source>
</evidence>
<proteinExistence type="predicted"/>
<protein>
    <submittedName>
        <fullName evidence="2">Uncharacterized protein</fullName>
    </submittedName>
</protein>
<sequence length="86" mass="9752">MPPQANSEDEFEPQIGPVLPSGVSVQREMDQNQDEFGPSALPEELGVGPLPMTNIDEEKQALDYVRRRIEMESKEAEVFNLFLFSR</sequence>
<feature type="region of interest" description="Disordered" evidence="1">
    <location>
        <begin position="1"/>
        <end position="54"/>
    </location>
</feature>
<gene>
    <name evidence="2" type="ORF">SVUK_LOCUS10622</name>
</gene>
<organism evidence="2 3">
    <name type="scientific">Strongylus vulgaris</name>
    <name type="common">Blood worm</name>
    <dbReference type="NCBI Taxonomy" id="40348"/>
    <lineage>
        <taxon>Eukaryota</taxon>
        <taxon>Metazoa</taxon>
        <taxon>Ecdysozoa</taxon>
        <taxon>Nematoda</taxon>
        <taxon>Chromadorea</taxon>
        <taxon>Rhabditida</taxon>
        <taxon>Rhabditina</taxon>
        <taxon>Rhabditomorpha</taxon>
        <taxon>Strongyloidea</taxon>
        <taxon>Strongylidae</taxon>
        <taxon>Strongylus</taxon>
    </lineage>
</organism>
<evidence type="ECO:0000313" key="3">
    <source>
        <dbReference type="Proteomes" id="UP000270094"/>
    </source>
</evidence>
<dbReference type="AlphaFoldDB" id="A0A3P7JC64"/>
<dbReference type="OrthoDB" id="73491at2759"/>
<name>A0A3P7JC64_STRVU</name>
<evidence type="ECO:0000256" key="1">
    <source>
        <dbReference type="SAM" id="MobiDB-lite"/>
    </source>
</evidence>
<keyword evidence="3" id="KW-1185">Reference proteome</keyword>
<reference evidence="2 3" key="1">
    <citation type="submission" date="2018-11" db="EMBL/GenBank/DDBJ databases">
        <authorList>
            <consortium name="Pathogen Informatics"/>
        </authorList>
    </citation>
    <scope>NUCLEOTIDE SEQUENCE [LARGE SCALE GENOMIC DNA]</scope>
</reference>
<dbReference type="EMBL" id="UYYB01095600">
    <property type="protein sequence ID" value="VDM75624.1"/>
    <property type="molecule type" value="Genomic_DNA"/>
</dbReference>
<dbReference type="Proteomes" id="UP000270094">
    <property type="component" value="Unassembled WGS sequence"/>
</dbReference>